<reference evidence="8" key="1">
    <citation type="journal article" date="2019" name="Int. J. Syst. Evol. Microbiol.">
        <title>The Global Catalogue of Microorganisms (GCM) 10K type strain sequencing project: providing services to taxonomists for standard genome sequencing and annotation.</title>
        <authorList>
            <consortium name="The Broad Institute Genomics Platform"/>
            <consortium name="The Broad Institute Genome Sequencing Center for Infectious Disease"/>
            <person name="Wu L."/>
            <person name="Ma J."/>
        </authorList>
    </citation>
    <scope>NUCLEOTIDE SEQUENCE [LARGE SCALE GENOMIC DNA]</scope>
    <source>
        <strain evidence="8">JCM 16702</strain>
    </source>
</reference>
<evidence type="ECO:0000259" key="6">
    <source>
        <dbReference type="PROSITE" id="PS51462"/>
    </source>
</evidence>
<dbReference type="PROSITE" id="PS51462">
    <property type="entry name" value="NUDIX"/>
    <property type="match status" value="1"/>
</dbReference>
<feature type="domain" description="Nudix hydrolase" evidence="6">
    <location>
        <begin position="19"/>
        <end position="163"/>
    </location>
</feature>
<sequence>MTRAAENAAGDDAAAGERYRRHTARVLLVDDAERILLFRFMRVGGRPDLGYCWITPGGGIDDGETLREAAARELREETGLVVAPGELGPYVAVTSGYADLGWAKGLFREDFFLHRTAAYEIDTSGFETLERDQITEHRWWTLDELRSADEPVYPLGLAPLLVDLLAGRVPDEPVRLPWHH</sequence>
<keyword evidence="4" id="KW-0460">Magnesium</keyword>
<evidence type="ECO:0000256" key="3">
    <source>
        <dbReference type="ARBA" id="ARBA00022801"/>
    </source>
</evidence>
<dbReference type="GO" id="GO:0016787">
    <property type="term" value="F:hydrolase activity"/>
    <property type="evidence" value="ECO:0007669"/>
    <property type="project" value="UniProtKB-KW"/>
</dbReference>
<comment type="caution">
    <text evidence="7">The sequence shown here is derived from an EMBL/GenBank/DDBJ whole genome shotgun (WGS) entry which is preliminary data.</text>
</comment>
<evidence type="ECO:0000256" key="1">
    <source>
        <dbReference type="ARBA" id="ARBA00001946"/>
    </source>
</evidence>
<dbReference type="RefSeq" id="WP_344942189.1">
    <property type="nucleotide sequence ID" value="NZ_BAAAZG010000002.1"/>
</dbReference>
<evidence type="ECO:0000256" key="5">
    <source>
        <dbReference type="RuleBase" id="RU003476"/>
    </source>
</evidence>
<dbReference type="PROSITE" id="PS00893">
    <property type="entry name" value="NUDIX_BOX"/>
    <property type="match status" value="1"/>
</dbReference>
<comment type="cofactor">
    <cofactor evidence="1">
        <name>Mg(2+)</name>
        <dbReference type="ChEBI" id="CHEBI:18420"/>
    </cofactor>
</comment>
<dbReference type="Gene3D" id="3.90.79.10">
    <property type="entry name" value="Nucleoside Triphosphate Pyrophosphohydrolase"/>
    <property type="match status" value="1"/>
</dbReference>
<dbReference type="SUPFAM" id="SSF55811">
    <property type="entry name" value="Nudix"/>
    <property type="match status" value="1"/>
</dbReference>
<dbReference type="PANTHER" id="PTHR43046">
    <property type="entry name" value="GDP-MANNOSE MANNOSYL HYDROLASE"/>
    <property type="match status" value="1"/>
</dbReference>
<keyword evidence="8" id="KW-1185">Reference proteome</keyword>
<dbReference type="InterPro" id="IPR000086">
    <property type="entry name" value="NUDIX_hydrolase_dom"/>
</dbReference>
<organism evidence="7 8">
    <name type="scientific">Actinomadura miaoliensis</name>
    <dbReference type="NCBI Taxonomy" id="430685"/>
    <lineage>
        <taxon>Bacteria</taxon>
        <taxon>Bacillati</taxon>
        <taxon>Actinomycetota</taxon>
        <taxon>Actinomycetes</taxon>
        <taxon>Streptosporangiales</taxon>
        <taxon>Thermomonosporaceae</taxon>
        <taxon>Actinomadura</taxon>
    </lineage>
</organism>
<dbReference type="PRINTS" id="PR00502">
    <property type="entry name" value="NUDIXFAMILY"/>
</dbReference>
<keyword evidence="3 5" id="KW-0378">Hydrolase</keyword>
<dbReference type="Pfam" id="PF00293">
    <property type="entry name" value="NUDIX"/>
    <property type="match status" value="1"/>
</dbReference>
<gene>
    <name evidence="7" type="ORF">GCM10022214_13040</name>
</gene>
<dbReference type="InterPro" id="IPR020476">
    <property type="entry name" value="Nudix_hydrolase"/>
</dbReference>
<dbReference type="PANTHER" id="PTHR43046:SF12">
    <property type="entry name" value="GDP-MANNOSE MANNOSYL HYDROLASE"/>
    <property type="match status" value="1"/>
</dbReference>
<evidence type="ECO:0000313" key="7">
    <source>
        <dbReference type="EMBL" id="GAA4061441.1"/>
    </source>
</evidence>
<dbReference type="Proteomes" id="UP001500683">
    <property type="component" value="Unassembled WGS sequence"/>
</dbReference>
<evidence type="ECO:0000256" key="2">
    <source>
        <dbReference type="ARBA" id="ARBA00005582"/>
    </source>
</evidence>
<evidence type="ECO:0000313" key="8">
    <source>
        <dbReference type="Proteomes" id="UP001500683"/>
    </source>
</evidence>
<comment type="similarity">
    <text evidence="2 5">Belongs to the Nudix hydrolase family.</text>
</comment>
<proteinExistence type="inferred from homology"/>
<accession>A0ABP7V988</accession>
<dbReference type="InterPro" id="IPR020084">
    <property type="entry name" value="NUDIX_hydrolase_CS"/>
</dbReference>
<evidence type="ECO:0000256" key="4">
    <source>
        <dbReference type="ARBA" id="ARBA00022842"/>
    </source>
</evidence>
<dbReference type="CDD" id="cd04685">
    <property type="entry name" value="NUDIX_Hydrolase"/>
    <property type="match status" value="1"/>
</dbReference>
<name>A0ABP7V988_9ACTN</name>
<protein>
    <submittedName>
        <fullName evidence="7">NUDIX hydrolase</fullName>
    </submittedName>
</protein>
<dbReference type="InterPro" id="IPR015797">
    <property type="entry name" value="NUDIX_hydrolase-like_dom_sf"/>
</dbReference>
<dbReference type="EMBL" id="BAAAZG010000002">
    <property type="protein sequence ID" value="GAA4061441.1"/>
    <property type="molecule type" value="Genomic_DNA"/>
</dbReference>